<reference evidence="2" key="1">
    <citation type="journal article" date="2019" name="Int. J. Syst. Evol. Microbiol.">
        <title>The Global Catalogue of Microorganisms (GCM) 10K type strain sequencing project: providing services to taxonomists for standard genome sequencing and annotation.</title>
        <authorList>
            <consortium name="The Broad Institute Genomics Platform"/>
            <consortium name="The Broad Institute Genome Sequencing Center for Infectious Disease"/>
            <person name="Wu L."/>
            <person name="Ma J."/>
        </authorList>
    </citation>
    <scope>NUCLEOTIDE SEQUENCE [LARGE SCALE GENOMIC DNA]</scope>
    <source>
        <strain evidence="2">KCTC 42143</strain>
    </source>
</reference>
<dbReference type="Proteomes" id="UP001597285">
    <property type="component" value="Unassembled WGS sequence"/>
</dbReference>
<accession>A0ABW4NNM3</accession>
<comment type="caution">
    <text evidence="1">The sequence shown here is derived from an EMBL/GenBank/DDBJ whole genome shotgun (WGS) entry which is preliminary data.</text>
</comment>
<organism evidence="1 2">
    <name type="scientific">Carnobacterium antarcticum</name>
    <dbReference type="NCBI Taxonomy" id="2126436"/>
    <lineage>
        <taxon>Bacteria</taxon>
        <taxon>Bacillati</taxon>
        <taxon>Bacillota</taxon>
        <taxon>Bacilli</taxon>
        <taxon>Lactobacillales</taxon>
        <taxon>Carnobacteriaceae</taxon>
        <taxon>Carnobacterium</taxon>
    </lineage>
</organism>
<dbReference type="RefSeq" id="WP_058919878.1">
    <property type="nucleotide sequence ID" value="NZ_JBHSQC010000015.1"/>
</dbReference>
<evidence type="ECO:0000313" key="2">
    <source>
        <dbReference type="Proteomes" id="UP001597285"/>
    </source>
</evidence>
<keyword evidence="2" id="KW-1185">Reference proteome</keyword>
<evidence type="ECO:0000313" key="1">
    <source>
        <dbReference type="EMBL" id="MFD1799851.1"/>
    </source>
</evidence>
<dbReference type="EMBL" id="JBHUFF010000014">
    <property type="protein sequence ID" value="MFD1799851.1"/>
    <property type="molecule type" value="Genomic_DNA"/>
</dbReference>
<proteinExistence type="predicted"/>
<sequence length="129" mass="15770">MIRKYLKRIFIRDYDPFAIKLGYQKWKEAKENTFAIFYSERDAWWFATELPDNKWAVWNDEGQMPHPFTVFSTWGEAIGYLREVFEQEGFPEQNWKPEGYNEGEDVFLKRPDKKMCEEVRLFVMERSFE</sequence>
<name>A0ABW4NNM3_9LACT</name>
<evidence type="ECO:0008006" key="3">
    <source>
        <dbReference type="Google" id="ProtNLM"/>
    </source>
</evidence>
<gene>
    <name evidence="1" type="ORF">ACFSBK_08320</name>
</gene>
<protein>
    <recommendedName>
        <fullName evidence="3">GyrI-like small molecule binding domain-containing protein</fullName>
    </recommendedName>
</protein>